<protein>
    <submittedName>
        <fullName evidence="1">Uncharacterized protein</fullName>
    </submittedName>
</protein>
<gene>
    <name evidence="1" type="ORF">UFOVP434_64</name>
</gene>
<dbReference type="EMBL" id="LR796415">
    <property type="protein sequence ID" value="CAB4143025.1"/>
    <property type="molecule type" value="Genomic_DNA"/>
</dbReference>
<evidence type="ECO:0000313" key="1">
    <source>
        <dbReference type="EMBL" id="CAB4143025.1"/>
    </source>
</evidence>
<organism evidence="1">
    <name type="scientific">uncultured Caudovirales phage</name>
    <dbReference type="NCBI Taxonomy" id="2100421"/>
    <lineage>
        <taxon>Viruses</taxon>
        <taxon>Duplodnaviria</taxon>
        <taxon>Heunggongvirae</taxon>
        <taxon>Uroviricota</taxon>
        <taxon>Caudoviricetes</taxon>
        <taxon>Peduoviridae</taxon>
        <taxon>Maltschvirus</taxon>
        <taxon>Maltschvirus maltsch</taxon>
    </lineage>
</organism>
<reference evidence="1" key="1">
    <citation type="submission" date="2020-04" db="EMBL/GenBank/DDBJ databases">
        <authorList>
            <person name="Chiriac C."/>
            <person name="Salcher M."/>
            <person name="Ghai R."/>
            <person name="Kavagutti S V."/>
        </authorList>
    </citation>
    <scope>NUCLEOTIDE SEQUENCE</scope>
</reference>
<sequence>MAQEFDDLIFNIRNVTLGTSSGSSTYGGGKLPWGFLRFSLSDSPLQSNTTPIPPYAIDPPIPPVWPTLGAGRFSSDTVYGKERMNTNLRMVKGDNYVFEVVAILDGAAVNLTNYSIKLTCKKNLNDAAPFFQLTSTPVNGITITDPTNGKFTCTIAGSLTSSLPYYVQRFPYDIEIELSGNKNTLSRGYLIIVPDVS</sequence>
<accession>A0A6J5M7I4</accession>
<proteinExistence type="predicted"/>
<name>A0A6J5M7I4_9CAUD</name>